<evidence type="ECO:0000313" key="3">
    <source>
        <dbReference type="Proteomes" id="UP000018466"/>
    </source>
</evidence>
<organism evidence="2 3">
    <name type="scientific">Stomatobaculum longum</name>
    <dbReference type="NCBI Taxonomy" id="796942"/>
    <lineage>
        <taxon>Bacteria</taxon>
        <taxon>Bacillati</taxon>
        <taxon>Bacillota</taxon>
        <taxon>Clostridia</taxon>
        <taxon>Lachnospirales</taxon>
        <taxon>Lachnospiraceae</taxon>
        <taxon>Stomatobaculum</taxon>
    </lineage>
</organism>
<accession>A0AA37DG05</accession>
<sequence>MRSRLAMYLPPFAADYSGVCSALFPLGGMICIHDASGCTGNYALFDEPRWYGSCSSVYCTGLRKTDAALGDDEKLIRKICAAAHELKPAFIAIVGSPVPNVIGFDFRGVARELEAELGIPAFGFPTAGMEGSYQDGIAEAWHTLFARFAQGKQSREARTLNLCGLSPLDLTETEEAYFAARLRSAGYRVRSTGLDNIRHFGSATVNLALTTAGFRVAKEAEKIFGTPYLAGFPIGEEAWKSYFEMLFATEESGVSRVFAPEAGGEEKHQTKASWLLFHDALIAHSLRNYLRSRGKEVHCKTVFPGQEAEDLGVEVCVKEERIAERINEEGFDGIAADPLLLALRSKKGIAELSLPQHAVSSRVCEKERWNLLDEEAWKYRIESEEER</sequence>
<dbReference type="RefSeq" id="WP_009533058.1">
    <property type="nucleotide sequence ID" value="NZ_JH590863.1"/>
</dbReference>
<dbReference type="SUPFAM" id="SSF53807">
    <property type="entry name" value="Helical backbone' metal receptor"/>
    <property type="match status" value="1"/>
</dbReference>
<protein>
    <recommendedName>
        <fullName evidence="1">Nitrogenase/oxidoreductase component 1 domain-containing protein</fullName>
    </recommendedName>
</protein>
<dbReference type="GeneID" id="86941820"/>
<dbReference type="AlphaFoldDB" id="A0AA37DG05"/>
<feature type="domain" description="Nitrogenase/oxidoreductase component 1" evidence="1">
    <location>
        <begin position="28"/>
        <end position="246"/>
    </location>
</feature>
<dbReference type="InterPro" id="IPR052673">
    <property type="entry name" value="Ni-siroh_cyclase_CfbD"/>
</dbReference>
<dbReference type="PANTHER" id="PTHR42846">
    <property type="entry name" value="NI-SIROHYDROCHLORIN A,C-DIAMIDE REDUCTIVE CYCLASE COMPLEX, COMPONENT CFBD"/>
    <property type="match status" value="1"/>
</dbReference>
<reference evidence="2 3" key="1">
    <citation type="submission" date="2011-10" db="EMBL/GenBank/DDBJ databases">
        <title>The Genome Sequence of Lachnospiraceae bacterium ACC2.</title>
        <authorList>
            <consortium name="The Broad Institute Genome Sequencing Platform"/>
            <person name="Earl A."/>
            <person name="Ward D."/>
            <person name="Feldgarden M."/>
            <person name="Gevers D."/>
            <person name="Sizova M."/>
            <person name="Hazen A."/>
            <person name="Epstein S."/>
            <person name="Young S.K."/>
            <person name="Zeng Q."/>
            <person name="Gargeya S."/>
            <person name="Fitzgerald M."/>
            <person name="Haas B."/>
            <person name="Abouelleil A."/>
            <person name="Alvarado L."/>
            <person name="Arachchi H.M."/>
            <person name="Berlin A."/>
            <person name="Brown A."/>
            <person name="Chapman S.B."/>
            <person name="Chen Z."/>
            <person name="Dunbar C."/>
            <person name="Freedman E."/>
            <person name="Gearin G."/>
            <person name="Goldberg J."/>
            <person name="Griggs A."/>
            <person name="Gujja S."/>
            <person name="Heiman D."/>
            <person name="Howarth C."/>
            <person name="Larson L."/>
            <person name="Lui A."/>
            <person name="MacDonald P.J.P."/>
            <person name="Montmayeur A."/>
            <person name="Murphy C."/>
            <person name="Neiman D."/>
            <person name="Pearson M."/>
            <person name="Priest M."/>
            <person name="Roberts A."/>
            <person name="Saif S."/>
            <person name="Shea T."/>
            <person name="Shenoy N."/>
            <person name="Sisk P."/>
            <person name="Stolte C."/>
            <person name="Sykes S."/>
            <person name="Wortman J."/>
            <person name="Nusbaum C."/>
            <person name="Birren B."/>
        </authorList>
    </citation>
    <scope>NUCLEOTIDE SEQUENCE [LARGE SCALE GENOMIC DNA]</scope>
    <source>
        <strain evidence="2 3">ACC2</strain>
    </source>
</reference>
<dbReference type="EMBL" id="AGEL01000007">
    <property type="protein sequence ID" value="EHO16526.1"/>
    <property type="molecule type" value="Genomic_DNA"/>
</dbReference>
<dbReference type="InterPro" id="IPR000510">
    <property type="entry name" value="Nase/OxRdtase_comp1"/>
</dbReference>
<evidence type="ECO:0000313" key="2">
    <source>
        <dbReference type="EMBL" id="EHO16526.1"/>
    </source>
</evidence>
<evidence type="ECO:0000259" key="1">
    <source>
        <dbReference type="Pfam" id="PF00148"/>
    </source>
</evidence>
<dbReference type="Proteomes" id="UP000018466">
    <property type="component" value="Unassembled WGS sequence"/>
</dbReference>
<name>A0AA37DG05_9FIRM</name>
<dbReference type="GO" id="GO:0016491">
    <property type="term" value="F:oxidoreductase activity"/>
    <property type="evidence" value="ECO:0007669"/>
    <property type="project" value="InterPro"/>
</dbReference>
<keyword evidence="3" id="KW-1185">Reference proteome</keyword>
<proteinExistence type="predicted"/>
<dbReference type="PANTHER" id="PTHR42846:SF1">
    <property type="entry name" value="NI-SIROHYDROCHLORIN A,C-DIAMIDE REDUCTIVE CYCLASE COMPLEX, COMPONENT CFBD"/>
    <property type="match status" value="1"/>
</dbReference>
<dbReference type="Pfam" id="PF00148">
    <property type="entry name" value="Oxidored_nitro"/>
    <property type="match status" value="1"/>
</dbReference>
<comment type="caution">
    <text evidence="2">The sequence shown here is derived from an EMBL/GenBank/DDBJ whole genome shotgun (WGS) entry which is preliminary data.</text>
</comment>
<gene>
    <name evidence="2" type="ORF">HMPREF9623_01225</name>
</gene>
<dbReference type="Gene3D" id="3.40.50.1980">
    <property type="entry name" value="Nitrogenase molybdenum iron protein domain"/>
    <property type="match status" value="2"/>
</dbReference>